<dbReference type="InterPro" id="IPR011044">
    <property type="entry name" value="Quino_amine_DH_bsu"/>
</dbReference>
<dbReference type="InterPro" id="IPR015943">
    <property type="entry name" value="WD40/YVTN_repeat-like_dom_sf"/>
</dbReference>
<gene>
    <name evidence="1" type="ORF">RM609_11055</name>
</gene>
<dbReference type="EMBL" id="JAVRFI010000005">
    <property type="protein sequence ID" value="MDT0449605.1"/>
    <property type="molecule type" value="Genomic_DNA"/>
</dbReference>
<dbReference type="PANTHER" id="PTHR47197:SF3">
    <property type="entry name" value="DIHYDRO-HEME D1 DEHYDROGENASE"/>
    <property type="match status" value="1"/>
</dbReference>
<protein>
    <submittedName>
        <fullName evidence="1">Beta-propeller fold lactonase family protein</fullName>
    </submittedName>
</protein>
<dbReference type="InterPro" id="IPR011045">
    <property type="entry name" value="N2O_reductase_N"/>
</dbReference>
<dbReference type="Proteomes" id="UP001180531">
    <property type="component" value="Unassembled WGS sequence"/>
</dbReference>
<reference evidence="1" key="1">
    <citation type="submission" date="2024-05" db="EMBL/GenBank/DDBJ databases">
        <title>30 novel species of actinomycetes from the DSMZ collection.</title>
        <authorList>
            <person name="Nouioui I."/>
        </authorList>
    </citation>
    <scope>NUCLEOTIDE SEQUENCE</scope>
    <source>
        <strain evidence="1">DSM 40473</strain>
    </source>
</reference>
<evidence type="ECO:0000313" key="2">
    <source>
        <dbReference type="Proteomes" id="UP001180531"/>
    </source>
</evidence>
<proteinExistence type="predicted"/>
<name>A0ABU2SL33_9ACTN</name>
<accession>A0ABU2SL33</accession>
<dbReference type="SUPFAM" id="SSF50974">
    <property type="entry name" value="Nitrous oxide reductase, N-terminal domain"/>
    <property type="match status" value="2"/>
</dbReference>
<dbReference type="InterPro" id="IPR051200">
    <property type="entry name" value="Host-pathogen_enzymatic-act"/>
</dbReference>
<keyword evidence="2" id="KW-1185">Reference proteome</keyword>
<dbReference type="PANTHER" id="PTHR47197">
    <property type="entry name" value="PROTEIN NIRF"/>
    <property type="match status" value="1"/>
</dbReference>
<organism evidence="1 2">
    <name type="scientific">Streptomyces hesseae</name>
    <dbReference type="NCBI Taxonomy" id="3075519"/>
    <lineage>
        <taxon>Bacteria</taxon>
        <taxon>Bacillati</taxon>
        <taxon>Actinomycetota</taxon>
        <taxon>Actinomycetes</taxon>
        <taxon>Kitasatosporales</taxon>
        <taxon>Streptomycetaceae</taxon>
        <taxon>Streptomyces</taxon>
    </lineage>
</organism>
<comment type="caution">
    <text evidence="1">The sequence shown here is derived from an EMBL/GenBank/DDBJ whole genome shotgun (WGS) entry which is preliminary data.</text>
</comment>
<dbReference type="Gene3D" id="2.130.10.10">
    <property type="entry name" value="YVTN repeat-like/Quinoprotein amine dehydrogenase"/>
    <property type="match status" value="5"/>
</dbReference>
<dbReference type="Pfam" id="PF10282">
    <property type="entry name" value="Lactonase"/>
    <property type="match status" value="2"/>
</dbReference>
<dbReference type="SUPFAM" id="SSF50969">
    <property type="entry name" value="YVTN repeat-like/Quinoprotein amine dehydrogenase"/>
    <property type="match status" value="2"/>
</dbReference>
<sequence length="989" mass="100365">MSGHNDENGGTPVGPPRLVAPDWGADALVVAGLAVPDRPEIRATPVEDNPRAVAVSPDGTRAYSANHDAGTLSVVDLESQDLPVLRSVPAGKNPCAVVAGLAGEQVCVADWAGDRVTVFDKEGLSPVPLPVGAGPCALAAAPGGQAGRVCVVNGTDATVSVVDVSTPGSPSVAAPVPVPGATGAIAVARSGRFAYVASRGEGTADGWVTVLDLDADGRVVGAPVPVGAEPRALALGPGDDRLCVANYGSATVSVAIVDPDTGRVESPTAVAAGPHPVAVDFTPDGASVLVVGQTSGALTAVRVDTPAAVHLDGPVGAVPAGVVCGPEGAFAYVGDQATGALVTVRTAPRRTGEVPTGTGSKPVNVAVSPDGAWAYAADSLSDKVAVLDPGTLQPGTPIPLDAPHQPWDVAIAADRTFACATSPGSSSLLVLTPTGGGELTFDGAVTVTPIALAPGASPYGVAITPDGRYAVTADSGTATVSLVDPKGGRYTIDAETVDCQQPTGAALSRDGKTLYVADFASTLEGQTGGKIAVLSRTGPGRWQRLDPIDATTGQLSGPHELALSADGLRLCVANYQNGTVSVLQRATVNDAWTFHMAVTKSPTAMKHPYGLALTPDGLTLYVSNAAGQRATVEVFDISTKPAQFRRTITVESNNPIPPGLALSPDGQYLYAAVSKVWMGDDNPLGTVYGTDLNKNEPSMTVVATALSQPVDRPNGLACRDDRTLYVVSQGRKDTPIRDACLAVLTLDTTRLAVRESKTLPLDKNDVPYSIAAAGDGTAYVADFAGKTVTVLTSGVTPVPVGSPESSRPWDVAVTYDGGYACASDRESNSVHCVRLTGDHEVTSLTVGRDPMGVACAPRDARAFVANHKDNSVTVIALPGASGVPEVVTTWCHPLFAGPESVSVSADGTLLFVTCENNGALLMLDTTTGTPLFTVPAGRALAGSAPDPRPTTPRVCLADAEGAVVAVVDTTALGLVGPAPAAFDLRQARR</sequence>
<evidence type="ECO:0000313" key="1">
    <source>
        <dbReference type="EMBL" id="MDT0449605.1"/>
    </source>
</evidence>
<dbReference type="InterPro" id="IPR019405">
    <property type="entry name" value="Lactonase_7-beta_prop"/>
</dbReference>
<dbReference type="RefSeq" id="WP_311610028.1">
    <property type="nucleotide sequence ID" value="NZ_JAVRFI010000005.1"/>
</dbReference>